<sequence>MFRCNKIIQKRGLNLGYLSNRRWITDDIEYDLNLREADKERSKVVDLCRRRVLLYNTPKSSTRDEIQVLMEPFGEIERILGPRPEINLDMKRSVMPVESPCPGDFVTIQFADELSVRSAVEKLTGVRVGNQRLKLVRDDIGFDMTLPIEYHHTVYKAYLKLIIYDAPLKFKLSDAQRFFANINVEIQDGVDQHVIAPSEKLKRMVLRAKDRSQLQAAVNYVMKGFRQNRWGFTARPYPEETRPED</sequence>
<keyword evidence="4" id="KW-1185">Reference proteome</keyword>
<reference evidence="3 4" key="1">
    <citation type="journal article" date="2023" name="Nat. Commun.">
        <title>Origin of minicircular mitochondrial genomes in red algae.</title>
        <authorList>
            <person name="Lee Y."/>
            <person name="Cho C.H."/>
            <person name="Lee Y.M."/>
            <person name="Park S.I."/>
            <person name="Yang J.H."/>
            <person name="West J.A."/>
            <person name="Bhattacharya D."/>
            <person name="Yoon H.S."/>
        </authorList>
    </citation>
    <scope>NUCLEOTIDE SEQUENCE [LARGE SCALE GENOMIC DNA]</scope>
    <source>
        <strain evidence="3 4">CCMP1338</strain>
        <tissue evidence="3">Whole cell</tissue>
    </source>
</reference>
<evidence type="ECO:0000259" key="2">
    <source>
        <dbReference type="PROSITE" id="PS50102"/>
    </source>
</evidence>
<evidence type="ECO:0000313" key="4">
    <source>
        <dbReference type="Proteomes" id="UP001157974"/>
    </source>
</evidence>
<dbReference type="Gene3D" id="3.30.70.330">
    <property type="match status" value="1"/>
</dbReference>
<evidence type="ECO:0000256" key="1">
    <source>
        <dbReference type="PROSITE-ProRule" id="PRU00176"/>
    </source>
</evidence>
<protein>
    <recommendedName>
        <fullName evidence="2">RRM domain-containing protein</fullName>
    </recommendedName>
</protein>
<comment type="caution">
    <text evidence="3">The sequence shown here is derived from an EMBL/GenBank/DDBJ whole genome shotgun (WGS) entry which is preliminary data.</text>
</comment>
<name>A0AAV8UPE1_9RHOD</name>
<dbReference type="SUPFAM" id="SSF54928">
    <property type="entry name" value="RNA-binding domain, RBD"/>
    <property type="match status" value="1"/>
</dbReference>
<dbReference type="InterPro" id="IPR012677">
    <property type="entry name" value="Nucleotide-bd_a/b_plait_sf"/>
</dbReference>
<keyword evidence="1" id="KW-0694">RNA-binding</keyword>
<dbReference type="PROSITE" id="PS50102">
    <property type="entry name" value="RRM"/>
    <property type="match status" value="1"/>
</dbReference>
<dbReference type="InterPro" id="IPR000504">
    <property type="entry name" value="RRM_dom"/>
</dbReference>
<evidence type="ECO:0000313" key="3">
    <source>
        <dbReference type="EMBL" id="KAJ8903346.1"/>
    </source>
</evidence>
<dbReference type="Proteomes" id="UP001157974">
    <property type="component" value="Unassembled WGS sequence"/>
</dbReference>
<dbReference type="EMBL" id="JAMWBK010000007">
    <property type="protein sequence ID" value="KAJ8903346.1"/>
    <property type="molecule type" value="Genomic_DNA"/>
</dbReference>
<dbReference type="GO" id="GO:0003723">
    <property type="term" value="F:RNA binding"/>
    <property type="evidence" value="ECO:0007669"/>
    <property type="project" value="UniProtKB-UniRule"/>
</dbReference>
<feature type="domain" description="RRM" evidence="2">
    <location>
        <begin position="50"/>
        <end position="135"/>
    </location>
</feature>
<organism evidence="3 4">
    <name type="scientific">Rhodosorus marinus</name>
    <dbReference type="NCBI Taxonomy" id="101924"/>
    <lineage>
        <taxon>Eukaryota</taxon>
        <taxon>Rhodophyta</taxon>
        <taxon>Stylonematophyceae</taxon>
        <taxon>Stylonematales</taxon>
        <taxon>Stylonemataceae</taxon>
        <taxon>Rhodosorus</taxon>
    </lineage>
</organism>
<accession>A0AAV8UPE1</accession>
<dbReference type="InterPro" id="IPR035979">
    <property type="entry name" value="RBD_domain_sf"/>
</dbReference>
<dbReference type="AlphaFoldDB" id="A0AAV8UPE1"/>
<proteinExistence type="predicted"/>
<gene>
    <name evidence="3" type="ORF">NDN08_004454</name>
</gene>